<comment type="caution">
    <text evidence="5">The sequence shown here is derived from an EMBL/GenBank/DDBJ whole genome shotgun (WGS) entry which is preliminary data.</text>
</comment>
<protein>
    <submittedName>
        <fullName evidence="5">TetR/AcrR family transcriptional regulator</fullName>
    </submittedName>
</protein>
<dbReference type="Gene3D" id="1.10.357.10">
    <property type="entry name" value="Tetracycline Repressor, domain 2"/>
    <property type="match status" value="1"/>
</dbReference>
<dbReference type="Proteomes" id="UP001208938">
    <property type="component" value="Unassembled WGS sequence"/>
</dbReference>
<dbReference type="PROSITE" id="PS01081">
    <property type="entry name" value="HTH_TETR_1"/>
    <property type="match status" value="1"/>
</dbReference>
<evidence type="ECO:0000256" key="1">
    <source>
        <dbReference type="ARBA" id="ARBA00023125"/>
    </source>
</evidence>
<dbReference type="PRINTS" id="PR00455">
    <property type="entry name" value="HTHTETR"/>
</dbReference>
<keyword evidence="6" id="KW-1185">Reference proteome</keyword>
<evidence type="ECO:0000256" key="2">
    <source>
        <dbReference type="PROSITE-ProRule" id="PRU00335"/>
    </source>
</evidence>
<evidence type="ECO:0000313" key="6">
    <source>
        <dbReference type="Proteomes" id="UP001208938"/>
    </source>
</evidence>
<proteinExistence type="predicted"/>
<dbReference type="InterPro" id="IPR023772">
    <property type="entry name" value="DNA-bd_HTH_TetR-type_CS"/>
</dbReference>
<feature type="DNA-binding region" description="H-T-H motif" evidence="2">
    <location>
        <begin position="48"/>
        <end position="67"/>
    </location>
</feature>
<dbReference type="SUPFAM" id="SSF48498">
    <property type="entry name" value="Tetracyclin repressor-like, C-terminal domain"/>
    <property type="match status" value="1"/>
</dbReference>
<feature type="domain" description="HTH tetR-type" evidence="4">
    <location>
        <begin position="25"/>
        <end position="85"/>
    </location>
</feature>
<dbReference type="InterPro" id="IPR009057">
    <property type="entry name" value="Homeodomain-like_sf"/>
</dbReference>
<organism evidence="5 6">
    <name type="scientific">Pararhodobacter zhoushanensis</name>
    <dbReference type="NCBI Taxonomy" id="2479545"/>
    <lineage>
        <taxon>Bacteria</taxon>
        <taxon>Pseudomonadati</taxon>
        <taxon>Pseudomonadota</taxon>
        <taxon>Alphaproteobacteria</taxon>
        <taxon>Rhodobacterales</taxon>
        <taxon>Paracoccaceae</taxon>
        <taxon>Pararhodobacter</taxon>
    </lineage>
</organism>
<dbReference type="InterPro" id="IPR001647">
    <property type="entry name" value="HTH_TetR"/>
</dbReference>
<evidence type="ECO:0000256" key="3">
    <source>
        <dbReference type="SAM" id="MobiDB-lite"/>
    </source>
</evidence>
<name>A0ABT3GTU3_9RHOB</name>
<evidence type="ECO:0000313" key="5">
    <source>
        <dbReference type="EMBL" id="MCW1930970.1"/>
    </source>
</evidence>
<evidence type="ECO:0000259" key="4">
    <source>
        <dbReference type="PROSITE" id="PS50977"/>
    </source>
</evidence>
<dbReference type="SUPFAM" id="SSF46689">
    <property type="entry name" value="Homeodomain-like"/>
    <property type="match status" value="1"/>
</dbReference>
<gene>
    <name evidence="5" type="ORF">OKW52_01460</name>
</gene>
<keyword evidence="1 2" id="KW-0238">DNA-binding</keyword>
<feature type="region of interest" description="Disordered" evidence="3">
    <location>
        <begin position="1"/>
        <end position="27"/>
    </location>
</feature>
<dbReference type="RefSeq" id="WP_264504132.1">
    <property type="nucleotide sequence ID" value="NZ_JAPDFL010000001.1"/>
</dbReference>
<dbReference type="PANTHER" id="PTHR43479">
    <property type="entry name" value="ACREF/ENVCD OPERON REPRESSOR-RELATED"/>
    <property type="match status" value="1"/>
</dbReference>
<dbReference type="EMBL" id="JAPDFL010000001">
    <property type="protein sequence ID" value="MCW1930970.1"/>
    <property type="molecule type" value="Genomic_DNA"/>
</dbReference>
<accession>A0ABT3GTU3</accession>
<dbReference type="InterPro" id="IPR050624">
    <property type="entry name" value="HTH-type_Tx_Regulator"/>
</dbReference>
<dbReference type="Gene3D" id="1.10.10.60">
    <property type="entry name" value="Homeodomain-like"/>
    <property type="match status" value="1"/>
</dbReference>
<sequence length="208" mass="23073">MPEASPNRPAPVRPRTPKPRTRRGQDTRDSLIKAAEAVIGEVGFAAASIADITRRAGIAQGTFYIYFQSKDEVFRELVLEMGKLTRGFLADAVADAPDRLTAERRGLRAFLSFVAERPALYNIVMEARFVAPDAYRAYYTTFARGYAQNLAAAAHEGEIRDGDAEVRAWALMGMAVTLGERFAIWESEVDPDALVTEVFDMLERGLRP</sequence>
<reference evidence="5 6" key="1">
    <citation type="submission" date="2022-10" db="EMBL/GenBank/DDBJ databases">
        <title>Pararhodobacter sp. nov., isolated from marine algae.</title>
        <authorList>
            <person name="Choi B.J."/>
            <person name="Kim J.M."/>
            <person name="Lee J.K."/>
            <person name="Choi D.G."/>
            <person name="Jeon C.O."/>
        </authorList>
    </citation>
    <scope>NUCLEOTIDE SEQUENCE [LARGE SCALE GENOMIC DNA]</scope>
    <source>
        <strain evidence="5 6">ZQ420</strain>
    </source>
</reference>
<dbReference type="Pfam" id="PF00440">
    <property type="entry name" value="TetR_N"/>
    <property type="match status" value="1"/>
</dbReference>
<dbReference type="InterPro" id="IPR036271">
    <property type="entry name" value="Tet_transcr_reg_TetR-rel_C_sf"/>
</dbReference>
<dbReference type="PROSITE" id="PS50977">
    <property type="entry name" value="HTH_TETR_2"/>
    <property type="match status" value="1"/>
</dbReference>
<dbReference type="PANTHER" id="PTHR43479:SF11">
    <property type="entry name" value="ACREF_ENVCD OPERON REPRESSOR-RELATED"/>
    <property type="match status" value="1"/>
</dbReference>